<dbReference type="Gene3D" id="3.40.50.2000">
    <property type="entry name" value="Glycogen Phosphorylase B"/>
    <property type="match status" value="1"/>
</dbReference>
<dbReference type="SUPFAM" id="SSF53756">
    <property type="entry name" value="UDP-Glycosyltransferase/glycogen phosphorylase"/>
    <property type="match status" value="1"/>
</dbReference>
<comment type="caution">
    <text evidence="1">The sequence shown here is derived from an EMBL/GenBank/DDBJ whole genome shotgun (WGS) entry which is preliminary data.</text>
</comment>
<dbReference type="PATRIC" id="fig|1454004.3.peg.2718"/>
<dbReference type="InterPro" id="IPR053205">
    <property type="entry name" value="GHMP_kinase_L-arabinokinase"/>
</dbReference>
<gene>
    <name evidence="1" type="ORF">AW11_02630</name>
</gene>
<accession>A0A011QEL8</accession>
<evidence type="ECO:0008006" key="3">
    <source>
        <dbReference type="Google" id="ProtNLM"/>
    </source>
</evidence>
<dbReference type="STRING" id="1454004.AW11_02630"/>
<evidence type="ECO:0000313" key="1">
    <source>
        <dbReference type="EMBL" id="EXI87500.1"/>
    </source>
</evidence>
<dbReference type="EMBL" id="JEMY01000034">
    <property type="protein sequence ID" value="EXI87500.1"/>
    <property type="molecule type" value="Genomic_DNA"/>
</dbReference>
<sequence length="369" mass="40105">MGRPAHLFVDISAHGFGHLAQVAPVLAALTARLPELRLTIRSGLPTDRLQSRIGADFTHLQASSDFGYVMHDAVSLDLAATAQAYRRQHADWDERVDGDARLLHGLQPDLVFSDVAYLPLAGAARAGIPAIALCSLNWAELFAYFFAREDWAATIQRQILDAYNGAESFLRVTPGMAMADLPRLRAIGPIAALGKDCRQALHAQIGCRSDERLVLIAFGGFDKQLPIDAWPAIPGVRWLVPQAWQVKHPAATAFEPLGRPVADLLRAADAVLGKPGYGTFAEAACNDTPLLYLRREDWPEQDFLIDWLQVHGRCREVSAADLLSGRLRPVLESVWSQAAPPTPQPSGADEAAAALLPWLTRVGESRPGG</sequence>
<protein>
    <recommendedName>
        <fullName evidence="3">Glycosyl transferase family 28 C-terminal domain-containing protein</fullName>
    </recommendedName>
</protein>
<organism evidence="1 2">
    <name type="scientific">Accumulibacter regalis</name>
    <dbReference type="NCBI Taxonomy" id="522306"/>
    <lineage>
        <taxon>Bacteria</taxon>
        <taxon>Pseudomonadati</taxon>
        <taxon>Pseudomonadota</taxon>
        <taxon>Betaproteobacteria</taxon>
        <taxon>Candidatus Accumulibacter</taxon>
    </lineage>
</organism>
<dbReference type="eggNOG" id="COG0707">
    <property type="taxonomic scope" value="Bacteria"/>
</dbReference>
<dbReference type="PANTHER" id="PTHR38134">
    <property type="entry name" value="SLR1395 PROTEIN"/>
    <property type="match status" value="1"/>
</dbReference>
<dbReference type="Proteomes" id="UP000022141">
    <property type="component" value="Unassembled WGS sequence"/>
</dbReference>
<dbReference type="AlphaFoldDB" id="A0A011QEL8"/>
<name>A0A011QEL8_ACCRE</name>
<dbReference type="PANTHER" id="PTHR38134:SF2">
    <property type="entry name" value="GALACTOKINASE"/>
    <property type="match status" value="1"/>
</dbReference>
<proteinExistence type="predicted"/>
<keyword evidence="2" id="KW-1185">Reference proteome</keyword>
<evidence type="ECO:0000313" key="2">
    <source>
        <dbReference type="Proteomes" id="UP000022141"/>
    </source>
</evidence>
<reference evidence="1" key="1">
    <citation type="submission" date="2014-02" db="EMBL/GenBank/DDBJ databases">
        <title>Expanding our view of genomic diversity in Candidatus Accumulibacter clades.</title>
        <authorList>
            <person name="Skennerton C.T."/>
            <person name="Barr J.J."/>
            <person name="Slater F.R."/>
            <person name="Bond P.L."/>
            <person name="Tyson G.W."/>
        </authorList>
    </citation>
    <scope>NUCLEOTIDE SEQUENCE [LARGE SCALE GENOMIC DNA]</scope>
</reference>